<feature type="coiled-coil region" evidence="1">
    <location>
        <begin position="13"/>
        <end position="40"/>
    </location>
</feature>
<feature type="non-terminal residue" evidence="2">
    <location>
        <position position="1"/>
    </location>
</feature>
<comment type="caution">
    <text evidence="2">The sequence shown here is derived from an EMBL/GenBank/DDBJ whole genome shotgun (WGS) entry which is preliminary data.</text>
</comment>
<dbReference type="EMBL" id="BKCJ010346518">
    <property type="protein sequence ID" value="GEZ95020.1"/>
    <property type="molecule type" value="Genomic_DNA"/>
</dbReference>
<keyword evidence="2" id="KW-0808">Transferase</keyword>
<accession>A0A699IXP9</accession>
<dbReference type="GO" id="GO:0030246">
    <property type="term" value="F:carbohydrate binding"/>
    <property type="evidence" value="ECO:0007669"/>
    <property type="project" value="UniProtKB-KW"/>
</dbReference>
<reference evidence="2" key="1">
    <citation type="journal article" date="2019" name="Sci. Rep.">
        <title>Draft genome of Tanacetum cinerariifolium, the natural source of mosquito coil.</title>
        <authorList>
            <person name="Yamashiro T."/>
            <person name="Shiraishi A."/>
            <person name="Satake H."/>
            <person name="Nakayama K."/>
        </authorList>
    </citation>
    <scope>NUCLEOTIDE SEQUENCE</scope>
</reference>
<proteinExistence type="predicted"/>
<sequence>KVLDLTDELTRTKTIQQTKIDGLERRVKKLEKKKRSRTHKLKRLYKVGLIARVISSSDDEALDKEDTSKQEKINEIDANEDIVLVSTHDDVSTTAIANILVSAAETIVTIALTITAQRLHEEEKLQLTDAEKAKLFIEFMDKRRKFFATKRDKEKRNKPPTKAQQRNIMTELVVEGSKKDEVTKDDGDNVTIDATPLSSKSSSIVDYKMYKEGKKNYFQIFRADESKVETDEEVEEILKDEEEEEEDEDDEYFNSFPTMEELTHHEWLLKNPRPPWVKERIRAGSLNNIKISCMIGHFFKIYAYIDLESPINVMSRHQYNQIMTYGLESRQKPSNLNKISNYVRRVRSLKNFIRSFDYECDFMICKIPLALLIATLEKWLLEGPS</sequence>
<evidence type="ECO:0000313" key="2">
    <source>
        <dbReference type="EMBL" id="GEZ95020.1"/>
    </source>
</evidence>
<protein>
    <submittedName>
        <fullName evidence="2">Protein kinase-like domain, concanavalin A-like lectin/glucanase domain protein</fullName>
    </submittedName>
</protein>
<keyword evidence="2" id="KW-0430">Lectin</keyword>
<keyword evidence="1" id="KW-0175">Coiled coil</keyword>
<dbReference type="GO" id="GO:0016301">
    <property type="term" value="F:kinase activity"/>
    <property type="evidence" value="ECO:0007669"/>
    <property type="project" value="UniProtKB-KW"/>
</dbReference>
<evidence type="ECO:0000256" key="1">
    <source>
        <dbReference type="SAM" id="Coils"/>
    </source>
</evidence>
<gene>
    <name evidence="2" type="ORF">Tci_566993</name>
</gene>
<dbReference type="AlphaFoldDB" id="A0A699IXP9"/>
<organism evidence="2">
    <name type="scientific">Tanacetum cinerariifolium</name>
    <name type="common">Dalmatian daisy</name>
    <name type="synonym">Chrysanthemum cinerariifolium</name>
    <dbReference type="NCBI Taxonomy" id="118510"/>
    <lineage>
        <taxon>Eukaryota</taxon>
        <taxon>Viridiplantae</taxon>
        <taxon>Streptophyta</taxon>
        <taxon>Embryophyta</taxon>
        <taxon>Tracheophyta</taxon>
        <taxon>Spermatophyta</taxon>
        <taxon>Magnoliopsida</taxon>
        <taxon>eudicotyledons</taxon>
        <taxon>Gunneridae</taxon>
        <taxon>Pentapetalae</taxon>
        <taxon>asterids</taxon>
        <taxon>campanulids</taxon>
        <taxon>Asterales</taxon>
        <taxon>Asteraceae</taxon>
        <taxon>Asteroideae</taxon>
        <taxon>Anthemideae</taxon>
        <taxon>Anthemidinae</taxon>
        <taxon>Tanacetum</taxon>
    </lineage>
</organism>
<name>A0A699IXP9_TANCI</name>
<keyword evidence="2" id="KW-0418">Kinase</keyword>